<evidence type="ECO:0000256" key="1">
    <source>
        <dbReference type="SAM" id="MobiDB-lite"/>
    </source>
</evidence>
<proteinExistence type="predicted"/>
<organism evidence="2 3">
    <name type="scientific">Urochloa decumbens</name>
    <dbReference type="NCBI Taxonomy" id="240449"/>
    <lineage>
        <taxon>Eukaryota</taxon>
        <taxon>Viridiplantae</taxon>
        <taxon>Streptophyta</taxon>
        <taxon>Embryophyta</taxon>
        <taxon>Tracheophyta</taxon>
        <taxon>Spermatophyta</taxon>
        <taxon>Magnoliopsida</taxon>
        <taxon>Liliopsida</taxon>
        <taxon>Poales</taxon>
        <taxon>Poaceae</taxon>
        <taxon>PACMAD clade</taxon>
        <taxon>Panicoideae</taxon>
        <taxon>Panicodae</taxon>
        <taxon>Paniceae</taxon>
        <taxon>Melinidinae</taxon>
        <taxon>Urochloa</taxon>
    </lineage>
</organism>
<name>A0ABC9FR48_9POAL</name>
<evidence type="ECO:0000313" key="2">
    <source>
        <dbReference type="EMBL" id="CAL5080643.1"/>
    </source>
</evidence>
<reference evidence="3" key="1">
    <citation type="submission" date="2024-06" db="EMBL/GenBank/DDBJ databases">
        <authorList>
            <person name="Ryan C."/>
        </authorList>
    </citation>
    <scope>NUCLEOTIDE SEQUENCE [LARGE SCALE GENOMIC DNA]</scope>
</reference>
<protein>
    <submittedName>
        <fullName evidence="2">Uncharacterized protein</fullName>
    </submittedName>
</protein>
<reference evidence="2 3" key="2">
    <citation type="submission" date="2024-10" db="EMBL/GenBank/DDBJ databases">
        <authorList>
            <person name="Ryan C."/>
        </authorList>
    </citation>
    <scope>NUCLEOTIDE SEQUENCE [LARGE SCALE GENOMIC DNA]</scope>
</reference>
<feature type="compositionally biased region" description="Basic and acidic residues" evidence="1">
    <location>
        <begin position="256"/>
        <end position="270"/>
    </location>
</feature>
<accession>A0ABC9FR48</accession>
<gene>
    <name evidence="2" type="ORF">URODEC1_LOCUS108189</name>
</gene>
<sequence>MDHRPHVISLADVPCAEAVPCADMLDAGDAVVRAPGAASAWTGARTDAAAAGQRAVSESVVPDSVDDLPDAGDAVVRAPGAAAAWTGARADAAAGQRAVLESVVLDSVDEVPDSVDDLPDAGDAVVRAPGAAAAWSMGDDDMADAVEDDAPDAVDEVSDVDEVVDCPRCRRFHAGGIFGEACCQARRNAPRCARCGLLHEEYDLTAQVFDGMDNFDCKIYIPVVEELQLDSNTIILPEQVVQKLDEMNQVRKRAKANKEGEASKDEASKQ</sequence>
<feature type="region of interest" description="Disordered" evidence="1">
    <location>
        <begin position="251"/>
        <end position="270"/>
    </location>
</feature>
<dbReference type="Proteomes" id="UP001497457">
    <property type="component" value="Chromosome 7b"/>
</dbReference>
<evidence type="ECO:0000313" key="3">
    <source>
        <dbReference type="Proteomes" id="UP001497457"/>
    </source>
</evidence>
<keyword evidence="3" id="KW-1185">Reference proteome</keyword>
<dbReference type="AlphaFoldDB" id="A0ABC9FR48"/>
<dbReference type="EMBL" id="OZ075117">
    <property type="protein sequence ID" value="CAL5080643.1"/>
    <property type="molecule type" value="Genomic_DNA"/>
</dbReference>